<comment type="catalytic activity">
    <reaction evidence="11">
        <text>N-terminal L-seryl-[histone H4] + acetyl-CoA = N-terminal N(alpha)-acetyl-L-seryl-[histone H4] + CoA + H(+)</text>
        <dbReference type="Rhea" id="RHEA:50596"/>
        <dbReference type="Rhea" id="RHEA-COMP:12740"/>
        <dbReference type="Rhea" id="RHEA-COMP:12743"/>
        <dbReference type="ChEBI" id="CHEBI:15378"/>
        <dbReference type="ChEBI" id="CHEBI:57287"/>
        <dbReference type="ChEBI" id="CHEBI:57288"/>
        <dbReference type="ChEBI" id="CHEBI:64738"/>
        <dbReference type="ChEBI" id="CHEBI:83690"/>
        <dbReference type="EC" id="2.3.1.257"/>
    </reaction>
</comment>
<dbReference type="Pfam" id="PF00583">
    <property type="entry name" value="Acetyltransf_1"/>
    <property type="match status" value="1"/>
</dbReference>
<name>A0AAV2Z0C4_9STRA</name>
<evidence type="ECO:0000313" key="15">
    <source>
        <dbReference type="Proteomes" id="UP001146120"/>
    </source>
</evidence>
<dbReference type="EC" id="2.3.1.257" evidence="4"/>
<evidence type="ECO:0000256" key="2">
    <source>
        <dbReference type="ARBA" id="ARBA00004496"/>
    </source>
</evidence>
<dbReference type="PANTHER" id="PTHR20531:SF1">
    <property type="entry name" value="N-ALPHA-ACETYLTRANSFERASE 40"/>
    <property type="match status" value="1"/>
</dbReference>
<dbReference type="AlphaFoldDB" id="A0AAV2Z0C4"/>
<evidence type="ECO:0000256" key="11">
    <source>
        <dbReference type="ARBA" id="ARBA00049524"/>
    </source>
</evidence>
<dbReference type="GO" id="GO:0005737">
    <property type="term" value="C:cytoplasm"/>
    <property type="evidence" value="ECO:0007669"/>
    <property type="project" value="UniProtKB-SubCell"/>
</dbReference>
<feature type="compositionally biased region" description="Low complexity" evidence="12">
    <location>
        <begin position="10"/>
        <end position="25"/>
    </location>
</feature>
<evidence type="ECO:0000256" key="7">
    <source>
        <dbReference type="ARBA" id="ARBA00022679"/>
    </source>
</evidence>
<feature type="domain" description="N-acetyltransferase" evidence="13">
    <location>
        <begin position="75"/>
        <end position="217"/>
    </location>
</feature>
<dbReference type="InterPro" id="IPR039949">
    <property type="entry name" value="NAA40"/>
</dbReference>
<evidence type="ECO:0000256" key="9">
    <source>
        <dbReference type="ARBA" id="ARBA00023315"/>
    </source>
</evidence>
<evidence type="ECO:0000256" key="10">
    <source>
        <dbReference type="ARBA" id="ARBA00047821"/>
    </source>
</evidence>
<dbReference type="InterPro" id="IPR016181">
    <property type="entry name" value="Acyl_CoA_acyltransferase"/>
</dbReference>
<dbReference type="PANTHER" id="PTHR20531">
    <property type="entry name" value="N-ALPHA-ACETYLTRANSFERASE 40"/>
    <property type="match status" value="1"/>
</dbReference>
<dbReference type="SUPFAM" id="SSF55729">
    <property type="entry name" value="Acyl-CoA N-acyltransferases (Nat)"/>
    <property type="match status" value="1"/>
</dbReference>
<keyword evidence="7" id="KW-0808">Transferase</keyword>
<keyword evidence="9" id="KW-0012">Acyltransferase</keyword>
<evidence type="ECO:0000256" key="8">
    <source>
        <dbReference type="ARBA" id="ARBA00023242"/>
    </source>
</evidence>
<keyword evidence="8" id="KW-0539">Nucleus</keyword>
<proteinExistence type="inferred from homology"/>
<accession>A0AAV2Z0C4</accession>
<feature type="region of interest" description="Disordered" evidence="12">
    <location>
        <begin position="1"/>
        <end position="27"/>
    </location>
</feature>
<dbReference type="GO" id="GO:0010485">
    <property type="term" value="F:histone H4 acetyltransferase activity"/>
    <property type="evidence" value="ECO:0007669"/>
    <property type="project" value="InterPro"/>
</dbReference>
<evidence type="ECO:0000313" key="14">
    <source>
        <dbReference type="EMBL" id="DAZ99870.1"/>
    </source>
</evidence>
<dbReference type="CDD" id="cd04301">
    <property type="entry name" value="NAT_SF"/>
    <property type="match status" value="1"/>
</dbReference>
<dbReference type="GO" id="GO:1990189">
    <property type="term" value="F:protein N-terminal-serine acetyltransferase activity"/>
    <property type="evidence" value="ECO:0007669"/>
    <property type="project" value="UniProtKB-EC"/>
</dbReference>
<comment type="catalytic activity">
    <reaction evidence="10">
        <text>N-terminal L-seryl-[histone H2A] + acetyl-CoA = N-terminal N(alpha)-acetyl-L-seryl-[histone H2A] + CoA + H(+)</text>
        <dbReference type="Rhea" id="RHEA:50600"/>
        <dbReference type="Rhea" id="RHEA-COMP:12742"/>
        <dbReference type="Rhea" id="RHEA-COMP:12744"/>
        <dbReference type="ChEBI" id="CHEBI:15378"/>
        <dbReference type="ChEBI" id="CHEBI:57287"/>
        <dbReference type="ChEBI" id="CHEBI:57288"/>
        <dbReference type="ChEBI" id="CHEBI:64738"/>
        <dbReference type="ChEBI" id="CHEBI:83690"/>
        <dbReference type="EC" id="2.3.1.257"/>
    </reaction>
</comment>
<sequence length="228" mass="25718">MAKKSKSKKQQTQQAAPKATTASAKHSPVQAVLDAANAVQDVMVDFQAFARYTRHNLQLSVVNHHAVHLNAATKSTVFALFEANMKELYIQSSWGYDPAAKETELFEDDARYLIVRDTTREDDAMVAFVHFRFVDDDGVQVLYIYDIQVADCMQRKGLGKFLVQVLQLVARKHGMKLVVLTVFKHNTSAMQFYREKLGFQIDETSPSASGDMTQSYEILSKAVDPSYR</sequence>
<comment type="subcellular location">
    <subcellularLocation>
        <location evidence="2">Cytoplasm</location>
    </subcellularLocation>
    <subcellularLocation>
        <location evidence="1">Nucleus</location>
    </subcellularLocation>
</comment>
<evidence type="ECO:0000256" key="12">
    <source>
        <dbReference type="SAM" id="MobiDB-lite"/>
    </source>
</evidence>
<keyword evidence="15" id="KW-1185">Reference proteome</keyword>
<reference evidence="14" key="2">
    <citation type="journal article" date="2023" name="Microbiol Resour">
        <title>Decontamination and Annotation of the Draft Genome Sequence of the Oomycete Lagenidium giganteum ARSEF 373.</title>
        <authorList>
            <person name="Morgan W.R."/>
            <person name="Tartar A."/>
        </authorList>
    </citation>
    <scope>NUCLEOTIDE SEQUENCE</scope>
    <source>
        <strain evidence="14">ARSEF 373</strain>
    </source>
</reference>
<dbReference type="Gene3D" id="3.40.630.30">
    <property type="match status" value="1"/>
</dbReference>
<protein>
    <recommendedName>
        <fullName evidence="5">N-alpha-acetyltransferase 40</fullName>
        <ecNumber evidence="4">2.3.1.257</ecNumber>
    </recommendedName>
</protein>
<dbReference type="GO" id="GO:0043998">
    <property type="term" value="F:histone H2A acetyltransferase activity"/>
    <property type="evidence" value="ECO:0007669"/>
    <property type="project" value="InterPro"/>
</dbReference>
<dbReference type="GO" id="GO:0005634">
    <property type="term" value="C:nucleus"/>
    <property type="evidence" value="ECO:0007669"/>
    <property type="project" value="UniProtKB-SubCell"/>
</dbReference>
<evidence type="ECO:0000256" key="1">
    <source>
        <dbReference type="ARBA" id="ARBA00004123"/>
    </source>
</evidence>
<gene>
    <name evidence="14" type="ORF">N0F65_008613</name>
</gene>
<comment type="caution">
    <text evidence="14">The sequence shown here is derived from an EMBL/GenBank/DDBJ whole genome shotgun (WGS) entry which is preliminary data.</text>
</comment>
<dbReference type="InterPro" id="IPR000182">
    <property type="entry name" value="GNAT_dom"/>
</dbReference>
<dbReference type="Proteomes" id="UP001146120">
    <property type="component" value="Unassembled WGS sequence"/>
</dbReference>
<dbReference type="PROSITE" id="PS51186">
    <property type="entry name" value="GNAT"/>
    <property type="match status" value="1"/>
</dbReference>
<evidence type="ECO:0000256" key="4">
    <source>
        <dbReference type="ARBA" id="ARBA00012950"/>
    </source>
</evidence>
<evidence type="ECO:0000256" key="6">
    <source>
        <dbReference type="ARBA" id="ARBA00022490"/>
    </source>
</evidence>
<comment type="similarity">
    <text evidence="3">Belongs to the acetyltransferase family. NAA40 subfamily.</text>
</comment>
<dbReference type="EMBL" id="DAKRPA010000075">
    <property type="protein sequence ID" value="DAZ99870.1"/>
    <property type="molecule type" value="Genomic_DNA"/>
</dbReference>
<reference evidence="14" key="1">
    <citation type="submission" date="2022-11" db="EMBL/GenBank/DDBJ databases">
        <authorList>
            <person name="Morgan W.R."/>
            <person name="Tartar A."/>
        </authorList>
    </citation>
    <scope>NUCLEOTIDE SEQUENCE</scope>
    <source>
        <strain evidence="14">ARSEF 373</strain>
    </source>
</reference>
<evidence type="ECO:0000256" key="5">
    <source>
        <dbReference type="ARBA" id="ARBA00015043"/>
    </source>
</evidence>
<organism evidence="14 15">
    <name type="scientific">Lagenidium giganteum</name>
    <dbReference type="NCBI Taxonomy" id="4803"/>
    <lineage>
        <taxon>Eukaryota</taxon>
        <taxon>Sar</taxon>
        <taxon>Stramenopiles</taxon>
        <taxon>Oomycota</taxon>
        <taxon>Peronosporomycetes</taxon>
        <taxon>Pythiales</taxon>
        <taxon>Pythiaceae</taxon>
    </lineage>
</organism>
<evidence type="ECO:0000259" key="13">
    <source>
        <dbReference type="PROSITE" id="PS51186"/>
    </source>
</evidence>
<keyword evidence="6" id="KW-0963">Cytoplasm</keyword>
<evidence type="ECO:0000256" key="3">
    <source>
        <dbReference type="ARBA" id="ARBA00008870"/>
    </source>
</evidence>